<sequence length="435" mass="47603">MKDISIKRIAGIGLSICGVLLALFALIFGALRNAPQTVQVQVPSAKTTFVYTDSGVLSLFPQSSVRIQAAAPKNGELLWAIGRSEDVRAYVGESSYTRIAGIQSAEKAKTTLHNAKSELRVADEKFLKDGAQNFIDSDIWEKSGRQKDDLELQYEVPKGTQRAVLVTATNGVAPEVTLTWKIKAATFPTIQITILGILLALIGIYLLFTDTQSRARVNYFRKREVERKAQRLADESAATQVLPLYQGDLAAPQTTREVQHKHTDGAFGAAILPGTSRTLALRESELDESDRIIFPQNNLGEDPAQEAEAERYAQAAAQLRLQNVSLTEGALGAAILPGTVRYREIRQRPLAPENRVVLPIFAADAEPELDAENAQDQDPDQVTETQVAEVAAEDDWKQLWHDADAVDSQREAVEDASHDVLNPAGENTEDGENHA</sequence>
<comment type="caution">
    <text evidence="3">The sequence shown here is derived from an EMBL/GenBank/DDBJ whole genome shotgun (WGS) entry which is preliminary data.</text>
</comment>
<evidence type="ECO:0000313" key="4">
    <source>
        <dbReference type="Proteomes" id="UP001266099"/>
    </source>
</evidence>
<protein>
    <submittedName>
        <fullName evidence="3">Uncharacterized protein</fullName>
    </submittedName>
</protein>
<feature type="region of interest" description="Disordered" evidence="1">
    <location>
        <begin position="407"/>
        <end position="435"/>
    </location>
</feature>
<accession>A0ABU1T541</accession>
<dbReference type="EMBL" id="JAVDUJ010000001">
    <property type="protein sequence ID" value="MDR6939991.1"/>
    <property type="molecule type" value="Genomic_DNA"/>
</dbReference>
<organism evidence="3 4">
    <name type="scientific">Arcanobacterium hippocoleae</name>
    <dbReference type="NCBI Taxonomy" id="149017"/>
    <lineage>
        <taxon>Bacteria</taxon>
        <taxon>Bacillati</taxon>
        <taxon>Actinomycetota</taxon>
        <taxon>Actinomycetes</taxon>
        <taxon>Actinomycetales</taxon>
        <taxon>Actinomycetaceae</taxon>
        <taxon>Arcanobacterium</taxon>
    </lineage>
</organism>
<dbReference type="RefSeq" id="WP_309957113.1">
    <property type="nucleotide sequence ID" value="NZ_JAVDUJ010000001.1"/>
</dbReference>
<evidence type="ECO:0000256" key="1">
    <source>
        <dbReference type="SAM" id="MobiDB-lite"/>
    </source>
</evidence>
<keyword evidence="4" id="KW-1185">Reference proteome</keyword>
<name>A0ABU1T541_9ACTO</name>
<keyword evidence="2" id="KW-1133">Transmembrane helix</keyword>
<feature type="transmembrane region" description="Helical" evidence="2">
    <location>
        <begin position="190"/>
        <end position="208"/>
    </location>
</feature>
<feature type="compositionally biased region" description="Basic and acidic residues" evidence="1">
    <location>
        <begin position="407"/>
        <end position="418"/>
    </location>
</feature>
<proteinExistence type="predicted"/>
<feature type="transmembrane region" description="Helical" evidence="2">
    <location>
        <begin position="12"/>
        <end position="31"/>
    </location>
</feature>
<evidence type="ECO:0000313" key="3">
    <source>
        <dbReference type="EMBL" id="MDR6939991.1"/>
    </source>
</evidence>
<reference evidence="3 4" key="1">
    <citation type="submission" date="2023-07" db="EMBL/GenBank/DDBJ databases">
        <title>Sequencing the genomes of 1000 actinobacteria strains.</title>
        <authorList>
            <person name="Klenk H.-P."/>
        </authorList>
    </citation>
    <scope>NUCLEOTIDE SEQUENCE [LARGE SCALE GENOMIC DNA]</scope>
    <source>
        <strain evidence="3 4">DSM 15539</strain>
    </source>
</reference>
<keyword evidence="2" id="KW-0472">Membrane</keyword>
<dbReference type="Proteomes" id="UP001266099">
    <property type="component" value="Unassembled WGS sequence"/>
</dbReference>
<keyword evidence="2" id="KW-0812">Transmembrane</keyword>
<evidence type="ECO:0000256" key="2">
    <source>
        <dbReference type="SAM" id="Phobius"/>
    </source>
</evidence>
<gene>
    <name evidence="3" type="ORF">J2S36_001534</name>
</gene>